<feature type="signal peptide" evidence="2">
    <location>
        <begin position="1"/>
        <end position="19"/>
    </location>
</feature>
<evidence type="ECO:0000256" key="1">
    <source>
        <dbReference type="SAM" id="MobiDB-lite"/>
    </source>
</evidence>
<name>A0ABV0SV74_9TELE</name>
<evidence type="ECO:0000256" key="2">
    <source>
        <dbReference type="SAM" id="SignalP"/>
    </source>
</evidence>
<sequence length="123" mass="12791">MSTTSTALFSLLLCPTLSGLCGVAGCTGIENRRTLSSPSAPEVSCSDGSSSEPLKSLSSLSGFKSSILTALCFIFLFDFKSFVGTHSALPGSSRLQSSRLCSTACTEVEGAAPSFFADCFFFL</sequence>
<dbReference type="Proteomes" id="UP001482620">
    <property type="component" value="Unassembled WGS sequence"/>
</dbReference>
<keyword evidence="4" id="KW-1185">Reference proteome</keyword>
<dbReference type="EMBL" id="JAHRIQ010007539">
    <property type="protein sequence ID" value="MEQ2223418.1"/>
    <property type="molecule type" value="Genomic_DNA"/>
</dbReference>
<gene>
    <name evidence="3" type="ORF">ILYODFUR_036597</name>
</gene>
<proteinExistence type="predicted"/>
<evidence type="ECO:0000313" key="3">
    <source>
        <dbReference type="EMBL" id="MEQ2223418.1"/>
    </source>
</evidence>
<accession>A0ABV0SV74</accession>
<feature type="chain" id="PRO_5046238756" description="Secreted protein" evidence="2">
    <location>
        <begin position="20"/>
        <end position="123"/>
    </location>
</feature>
<organism evidence="3 4">
    <name type="scientific">Ilyodon furcidens</name>
    <name type="common">goldbreast splitfin</name>
    <dbReference type="NCBI Taxonomy" id="33524"/>
    <lineage>
        <taxon>Eukaryota</taxon>
        <taxon>Metazoa</taxon>
        <taxon>Chordata</taxon>
        <taxon>Craniata</taxon>
        <taxon>Vertebrata</taxon>
        <taxon>Euteleostomi</taxon>
        <taxon>Actinopterygii</taxon>
        <taxon>Neopterygii</taxon>
        <taxon>Teleostei</taxon>
        <taxon>Neoteleostei</taxon>
        <taxon>Acanthomorphata</taxon>
        <taxon>Ovalentaria</taxon>
        <taxon>Atherinomorphae</taxon>
        <taxon>Cyprinodontiformes</taxon>
        <taxon>Goodeidae</taxon>
        <taxon>Ilyodon</taxon>
    </lineage>
</organism>
<reference evidence="3 4" key="1">
    <citation type="submission" date="2021-06" db="EMBL/GenBank/DDBJ databases">
        <authorList>
            <person name="Palmer J.M."/>
        </authorList>
    </citation>
    <scope>NUCLEOTIDE SEQUENCE [LARGE SCALE GENOMIC DNA]</scope>
    <source>
        <strain evidence="4">if_2019</strain>
        <tissue evidence="3">Muscle</tissue>
    </source>
</reference>
<evidence type="ECO:0000313" key="4">
    <source>
        <dbReference type="Proteomes" id="UP001482620"/>
    </source>
</evidence>
<evidence type="ECO:0008006" key="5">
    <source>
        <dbReference type="Google" id="ProtNLM"/>
    </source>
</evidence>
<comment type="caution">
    <text evidence="3">The sequence shown here is derived from an EMBL/GenBank/DDBJ whole genome shotgun (WGS) entry which is preliminary data.</text>
</comment>
<protein>
    <recommendedName>
        <fullName evidence="5">Secreted protein</fullName>
    </recommendedName>
</protein>
<feature type="region of interest" description="Disordered" evidence="1">
    <location>
        <begin position="35"/>
        <end position="54"/>
    </location>
</feature>
<keyword evidence="2" id="KW-0732">Signal</keyword>